<dbReference type="InterPro" id="IPR013785">
    <property type="entry name" value="Aldolase_TIM"/>
</dbReference>
<feature type="binding site" evidence="11">
    <location>
        <begin position="389"/>
        <end position="393"/>
    </location>
    <ligand>
        <name>IMP</name>
        <dbReference type="ChEBI" id="CHEBI:58053"/>
    </ligand>
</feature>
<dbReference type="SMART" id="SM01240">
    <property type="entry name" value="IMPDH"/>
    <property type="match status" value="1"/>
</dbReference>
<name>A0ABQ3ND02_STRVG</name>
<feature type="binding site" evidence="11">
    <location>
        <position position="482"/>
    </location>
    <ligand>
        <name>K(+)</name>
        <dbReference type="ChEBI" id="CHEBI:29103"/>
        <note>ligand shared between two tetrameric partners</note>
    </ligand>
</feature>
<dbReference type="Pfam" id="PF00478">
    <property type="entry name" value="IMPDH"/>
    <property type="match status" value="1"/>
</dbReference>
<evidence type="ECO:0000256" key="11">
    <source>
        <dbReference type="HAMAP-Rule" id="MF_01964"/>
    </source>
</evidence>
<dbReference type="Proteomes" id="UP000660554">
    <property type="component" value="Unassembled WGS sequence"/>
</dbReference>
<dbReference type="PROSITE" id="PS00487">
    <property type="entry name" value="IMP_DH_GMP_RED"/>
    <property type="match status" value="1"/>
</dbReference>
<dbReference type="HAMAP" id="MF_01964">
    <property type="entry name" value="IMPDH"/>
    <property type="match status" value="1"/>
</dbReference>
<comment type="pathway">
    <text evidence="11 14">Purine metabolism; XMP biosynthesis via de novo pathway; XMP from IMP: step 1/1.</text>
</comment>
<feature type="binding site" description="in other chain" evidence="11">
    <location>
        <position position="309"/>
    </location>
    <ligand>
        <name>K(+)</name>
        <dbReference type="ChEBI" id="CHEBI:29103"/>
        <note>ligand shared between two tetrameric partners</note>
    </ligand>
</feature>
<evidence type="ECO:0000256" key="14">
    <source>
        <dbReference type="RuleBase" id="RU003928"/>
    </source>
</evidence>
<dbReference type="SUPFAM" id="SSF51412">
    <property type="entry name" value="Inosine monophosphate dehydrogenase (IMPDH)"/>
    <property type="match status" value="1"/>
</dbReference>
<dbReference type="Gene3D" id="3.20.20.70">
    <property type="entry name" value="Aldolase class I"/>
    <property type="match status" value="1"/>
</dbReference>
<proteinExistence type="inferred from homology"/>
<evidence type="ECO:0000256" key="2">
    <source>
        <dbReference type="ARBA" id="ARBA00005502"/>
    </source>
</evidence>
<dbReference type="PANTHER" id="PTHR11911">
    <property type="entry name" value="INOSINE-5-MONOPHOSPHATE DEHYDROGENASE RELATED"/>
    <property type="match status" value="1"/>
</dbReference>
<comment type="similarity">
    <text evidence="2 11 13">Belongs to the IMPDH/GMPR family.</text>
</comment>
<dbReference type="GeneID" id="86956371"/>
<feature type="binding site" evidence="11">
    <location>
        <position position="307"/>
    </location>
    <ligand>
        <name>IMP</name>
        <dbReference type="ChEBI" id="CHEBI:58053"/>
    </ligand>
</feature>
<feature type="binding site" evidence="11">
    <location>
        <begin position="365"/>
        <end position="366"/>
    </location>
    <ligand>
        <name>IMP</name>
        <dbReference type="ChEBI" id="CHEBI:58053"/>
    </ligand>
</feature>
<evidence type="ECO:0000256" key="5">
    <source>
        <dbReference type="ARBA" id="ARBA00022755"/>
    </source>
</evidence>
<evidence type="ECO:0000256" key="3">
    <source>
        <dbReference type="ARBA" id="ARBA00022723"/>
    </source>
</evidence>
<dbReference type="SMART" id="SM00116">
    <property type="entry name" value="CBS"/>
    <property type="match status" value="2"/>
</dbReference>
<feature type="active site" description="Proton acceptor" evidence="11">
    <location>
        <position position="411"/>
    </location>
</feature>
<evidence type="ECO:0000256" key="7">
    <source>
        <dbReference type="ARBA" id="ARBA00023002"/>
    </source>
</evidence>
<keyword evidence="3 11" id="KW-0479">Metal-binding</keyword>
<feature type="binding site" evidence="11">
    <location>
        <position position="481"/>
    </location>
    <ligand>
        <name>K(+)</name>
        <dbReference type="ChEBI" id="CHEBI:29103"/>
        <note>ligand shared between two tetrameric partners</note>
    </ligand>
</feature>
<keyword evidence="4 11" id="KW-0332">GMP biosynthesis</keyword>
<feature type="binding site" evidence="11">
    <location>
        <position position="426"/>
    </location>
    <ligand>
        <name>IMP</name>
        <dbReference type="ChEBI" id="CHEBI:58053"/>
    </ligand>
</feature>
<organism evidence="16 17">
    <name type="scientific">Streptomyces virginiae</name>
    <name type="common">Streptomyces cinnamonensis</name>
    <dbReference type="NCBI Taxonomy" id="1961"/>
    <lineage>
        <taxon>Bacteria</taxon>
        <taxon>Bacillati</taxon>
        <taxon>Actinomycetota</taxon>
        <taxon>Actinomycetes</taxon>
        <taxon>Kitasatosporales</taxon>
        <taxon>Streptomycetaceae</taxon>
        <taxon>Streptomyces</taxon>
    </lineage>
</organism>
<evidence type="ECO:0000313" key="17">
    <source>
        <dbReference type="Proteomes" id="UP000660554"/>
    </source>
</evidence>
<dbReference type="SUPFAM" id="SSF54631">
    <property type="entry name" value="CBS-domain pair"/>
    <property type="match status" value="1"/>
</dbReference>
<dbReference type="InterPro" id="IPR005990">
    <property type="entry name" value="IMP_DH"/>
</dbReference>
<comment type="activity regulation">
    <text evidence="11">Mycophenolic acid (MPA) is a non-competitive inhibitor that prevents formation of the closed enzyme conformation by binding to the same site as the amobile flap. In contrast, mizoribine monophosphate (MZP) is a competitive inhibitor that induces the closed conformation. MPA is a potent inhibitor of mammalian IMPDHs but a poor inhibitor of the bacterial enzymes. MZP is a more potent inhibitor of bacterial IMPDH.</text>
</comment>
<keyword evidence="8 11" id="KW-0520">NAD</keyword>
<dbReference type="PIRSF" id="PIRSF000130">
    <property type="entry name" value="IMPDH"/>
    <property type="match status" value="1"/>
</dbReference>
<evidence type="ECO:0000256" key="1">
    <source>
        <dbReference type="ARBA" id="ARBA00001958"/>
    </source>
</evidence>
<feature type="binding site" description="in other chain" evidence="11">
    <location>
        <position position="306"/>
    </location>
    <ligand>
        <name>K(+)</name>
        <dbReference type="ChEBI" id="CHEBI:29103"/>
        <note>ligand shared between two tetrameric partners</note>
    </ligand>
</feature>
<evidence type="ECO:0000256" key="8">
    <source>
        <dbReference type="ARBA" id="ARBA00023027"/>
    </source>
</evidence>
<feature type="active site" description="Thioimidate intermediate" evidence="11">
    <location>
        <position position="309"/>
    </location>
</feature>
<accession>A0ABQ3ND02</accession>
<comment type="caution">
    <text evidence="16">The sequence shown here is derived from an EMBL/GenBank/DDBJ whole genome shotgun (WGS) entry which is preliminary data.</text>
</comment>
<keyword evidence="5 11" id="KW-0658">Purine biosynthesis</keyword>
<evidence type="ECO:0000256" key="10">
    <source>
        <dbReference type="ARBA" id="ARBA00048028"/>
    </source>
</evidence>
<feature type="domain" description="CBS" evidence="15">
    <location>
        <begin position="159"/>
        <end position="216"/>
    </location>
</feature>
<sequence>MTADGVPDKFATLGLTYDDVLLLPGASDMAPNDIDTSSLISRNVRVNIPLLSAAMDKVTEARMAIAMARQGGVGVLHRNLSIADQANQVDLVKRSESGMVTDPITVHPDATLREADELCAKFRISGVPVTDPAGKLLGIVTNRDMAFESDRSRQVREVMTPMPLVTGKVGISGVDAMELLRRHKIEKLPLVDESGVLKGLITVKDFVKAEKYPNAAKDKDGRLLVGAAVGVAGDAYERAQALIEAGADFIVVDTAHGHSRLVGDMVAKIKSNAPVDVIGGNVATRDGAQALIDAGCDGIKVGVGPGSICTTRVVAGIGVPQVTAIYEASLAAKAAGVPVIGDGGLQYSGDIAKALVAGADTVMLGSLLAGCEESPGELLFINGKQFKSYRGMGSLGAMQSRGDQRSFSKDRYFQEGVGGDDKLIPEGIEGQVPYRGPLSAVVHQLVGGLRQSMFYVGGRTVPELQENGRFVRITSAGLKESHPHDIQMTVEAPNYSRKG</sequence>
<evidence type="ECO:0000256" key="9">
    <source>
        <dbReference type="ARBA" id="ARBA00023122"/>
    </source>
</evidence>
<comment type="subunit">
    <text evidence="11">Homotetramer.</text>
</comment>
<dbReference type="EMBL" id="BNDV01000002">
    <property type="protein sequence ID" value="GHI10641.1"/>
    <property type="molecule type" value="Genomic_DNA"/>
</dbReference>
<feature type="binding site" description="in other chain" evidence="11">
    <location>
        <position position="304"/>
    </location>
    <ligand>
        <name>K(+)</name>
        <dbReference type="ChEBI" id="CHEBI:29103"/>
        <note>ligand shared between two tetrameric partners</note>
    </ligand>
</feature>
<dbReference type="CDD" id="cd04601">
    <property type="entry name" value="CBS_pair_IMPDH"/>
    <property type="match status" value="1"/>
</dbReference>
<dbReference type="InterPro" id="IPR015875">
    <property type="entry name" value="IMP_DH/GMP_Rdtase_CS"/>
</dbReference>
<dbReference type="RefSeq" id="WP_030659528.1">
    <property type="nucleotide sequence ID" value="NZ_BMRU01000075.1"/>
</dbReference>
<comment type="caution">
    <text evidence="11">Lacks conserved residue(s) required for the propagation of feature annotation.</text>
</comment>
<feature type="binding site" evidence="11">
    <location>
        <begin position="302"/>
        <end position="304"/>
    </location>
    <ligand>
        <name>NAD(+)</name>
        <dbReference type="ChEBI" id="CHEBI:57540"/>
    </ligand>
</feature>
<feature type="binding site" evidence="11">
    <location>
        <begin position="342"/>
        <end position="344"/>
    </location>
    <ligand>
        <name>IMP</name>
        <dbReference type="ChEBI" id="CHEBI:58053"/>
    </ligand>
</feature>
<evidence type="ECO:0000313" key="16">
    <source>
        <dbReference type="EMBL" id="GHI10641.1"/>
    </source>
</evidence>
<keyword evidence="7 11" id="KW-0560">Oxidoreductase</keyword>
<comment type="cofactor">
    <cofactor evidence="1 11">
        <name>K(+)</name>
        <dbReference type="ChEBI" id="CHEBI:29103"/>
    </cofactor>
</comment>
<dbReference type="InterPro" id="IPR046342">
    <property type="entry name" value="CBS_dom_sf"/>
</dbReference>
<evidence type="ECO:0000256" key="4">
    <source>
        <dbReference type="ARBA" id="ARBA00022749"/>
    </source>
</evidence>
<dbReference type="PANTHER" id="PTHR11911:SF111">
    <property type="entry name" value="INOSINE-5'-MONOPHOSPHATE DEHYDROGENASE"/>
    <property type="match status" value="1"/>
</dbReference>
<keyword evidence="17" id="KW-1185">Reference proteome</keyword>
<feature type="binding site" evidence="11">
    <location>
        <position position="253"/>
    </location>
    <ligand>
        <name>NAD(+)</name>
        <dbReference type="ChEBI" id="CHEBI:57540"/>
    </ligand>
</feature>
<dbReference type="PROSITE" id="PS51371">
    <property type="entry name" value="CBS"/>
    <property type="match status" value="2"/>
</dbReference>
<dbReference type="EC" id="1.1.1.205" evidence="11 14"/>
<feature type="binding site" evidence="11">
    <location>
        <position position="480"/>
    </location>
    <ligand>
        <name>K(+)</name>
        <dbReference type="ChEBI" id="CHEBI:29103"/>
        <note>ligand shared between two tetrameric partners</note>
    </ligand>
</feature>
<dbReference type="NCBIfam" id="TIGR01302">
    <property type="entry name" value="IMP_dehydrog"/>
    <property type="match status" value="1"/>
</dbReference>
<evidence type="ECO:0000259" key="15">
    <source>
        <dbReference type="PROSITE" id="PS51371"/>
    </source>
</evidence>
<dbReference type="InterPro" id="IPR000644">
    <property type="entry name" value="CBS_dom"/>
</dbReference>
<evidence type="ECO:0000256" key="13">
    <source>
        <dbReference type="RuleBase" id="RU003927"/>
    </source>
</evidence>
<keyword evidence="6 11" id="KW-0630">Potassium</keyword>
<comment type="catalytic activity">
    <reaction evidence="10 11 14">
        <text>IMP + NAD(+) + H2O = XMP + NADH + H(+)</text>
        <dbReference type="Rhea" id="RHEA:11708"/>
        <dbReference type="ChEBI" id="CHEBI:15377"/>
        <dbReference type="ChEBI" id="CHEBI:15378"/>
        <dbReference type="ChEBI" id="CHEBI:57464"/>
        <dbReference type="ChEBI" id="CHEBI:57540"/>
        <dbReference type="ChEBI" id="CHEBI:57945"/>
        <dbReference type="ChEBI" id="CHEBI:58053"/>
        <dbReference type="EC" id="1.1.1.205"/>
    </reaction>
</comment>
<keyword evidence="9 12" id="KW-0129">CBS domain</keyword>
<gene>
    <name evidence="11 16" type="primary">guaB</name>
    <name evidence="16" type="ORF">Scinn_01040</name>
</gene>
<comment type="function">
    <text evidence="11">Catalyzes the conversion of inosine 5'-phosphate (IMP) to xanthosine 5'-phosphate (XMP), the first committed and rate-limiting step in the de novo synthesis of guanine nucleotides, and therefore plays an important role in the regulation of cell growth.</text>
</comment>
<dbReference type="InterPro" id="IPR001093">
    <property type="entry name" value="IMP_DH_GMPRt"/>
</dbReference>
<reference evidence="17" key="1">
    <citation type="submission" date="2020-09" db="EMBL/GenBank/DDBJ databases">
        <title>Whole genome shotgun sequence of Streptomyces cinnamonensis NBRC 15873.</title>
        <authorList>
            <person name="Komaki H."/>
            <person name="Tamura T."/>
        </authorList>
    </citation>
    <scope>NUCLEOTIDE SEQUENCE [LARGE SCALE GENOMIC DNA]</scope>
    <source>
        <strain evidence="17">NBRC 15873</strain>
    </source>
</reference>
<dbReference type="CDD" id="cd00381">
    <property type="entry name" value="IMPDH"/>
    <property type="match status" value="1"/>
</dbReference>
<dbReference type="Pfam" id="PF00571">
    <property type="entry name" value="CBS"/>
    <property type="match status" value="2"/>
</dbReference>
<evidence type="ECO:0000256" key="6">
    <source>
        <dbReference type="ARBA" id="ARBA00022958"/>
    </source>
</evidence>
<protein>
    <recommendedName>
        <fullName evidence="11 14">Inosine-5'-monophosphate dehydrogenase</fullName>
        <shortName evidence="11">IMP dehydrogenase</shortName>
        <shortName evidence="11">IMPD</shortName>
        <shortName evidence="11">IMPDH</shortName>
        <ecNumber evidence="11 14">1.1.1.205</ecNumber>
    </recommendedName>
</protein>
<evidence type="ECO:0000256" key="12">
    <source>
        <dbReference type="PROSITE-ProRule" id="PRU00703"/>
    </source>
</evidence>
<feature type="domain" description="CBS" evidence="15">
    <location>
        <begin position="99"/>
        <end position="155"/>
    </location>
</feature>